<reference evidence="2 3" key="1">
    <citation type="submission" date="2020-08" db="EMBL/GenBank/DDBJ databases">
        <title>Genomic Encyclopedia of Type Strains, Phase IV (KMG-IV): sequencing the most valuable type-strain genomes for metagenomic binning, comparative biology and taxonomic classification.</title>
        <authorList>
            <person name="Goeker M."/>
        </authorList>
    </citation>
    <scope>NUCLEOTIDE SEQUENCE [LARGE SCALE GENOMIC DNA]</scope>
    <source>
        <strain evidence="2 3">DSM 25335</strain>
    </source>
</reference>
<evidence type="ECO:0000313" key="2">
    <source>
        <dbReference type="EMBL" id="MBB5290563.1"/>
    </source>
</evidence>
<dbReference type="Pfam" id="PF04480">
    <property type="entry name" value="DUF559"/>
    <property type="match status" value="1"/>
</dbReference>
<dbReference type="SUPFAM" id="SSF52980">
    <property type="entry name" value="Restriction endonuclease-like"/>
    <property type="match status" value="1"/>
</dbReference>
<dbReference type="InterPro" id="IPR011335">
    <property type="entry name" value="Restrct_endonuc-II-like"/>
</dbReference>
<keyword evidence="2" id="KW-0378">Hydrolase</keyword>
<protein>
    <submittedName>
        <fullName evidence="2">Very-short-patch-repair endonuclease</fullName>
    </submittedName>
</protein>
<dbReference type="PANTHER" id="PTHR38590:SF1">
    <property type="entry name" value="BLL0828 PROTEIN"/>
    <property type="match status" value="1"/>
</dbReference>
<gene>
    <name evidence="2" type="ORF">HNQ67_000059</name>
</gene>
<dbReference type="AlphaFoldDB" id="A0A7W8MEW7"/>
<comment type="caution">
    <text evidence="2">The sequence shown here is derived from an EMBL/GenBank/DDBJ whole genome shotgun (WGS) entry which is preliminary data.</text>
</comment>
<dbReference type="Proteomes" id="UP000566663">
    <property type="component" value="Unassembled WGS sequence"/>
</dbReference>
<keyword evidence="2" id="KW-0540">Nuclease</keyword>
<proteinExistence type="predicted"/>
<dbReference type="GO" id="GO:0004519">
    <property type="term" value="F:endonuclease activity"/>
    <property type="evidence" value="ECO:0007669"/>
    <property type="project" value="UniProtKB-KW"/>
</dbReference>
<dbReference type="CDD" id="cd01038">
    <property type="entry name" value="Endonuclease_DUF559"/>
    <property type="match status" value="1"/>
</dbReference>
<dbReference type="EMBL" id="JACHFZ010000001">
    <property type="protein sequence ID" value="MBB5290563.1"/>
    <property type="molecule type" value="Genomic_DNA"/>
</dbReference>
<feature type="domain" description="DUF559" evidence="1">
    <location>
        <begin position="17"/>
        <end position="120"/>
    </location>
</feature>
<keyword evidence="3" id="KW-1185">Reference proteome</keyword>
<sequence>MSRPAYAPAMLKPTERTRTAARRSRREPTMAEAAVWELLRDRRLGDLKFRRQMPVGSYVADFCCPALKLIIELDGGVHRLRIDDDARRDAWLTAGAGFTVLRFENEAVLRNPAVVLDAVRAHAARMP</sequence>
<keyword evidence="2" id="KW-0255">Endonuclease</keyword>
<dbReference type="InterPro" id="IPR047216">
    <property type="entry name" value="Endonuclease_DUF559_bact"/>
</dbReference>
<dbReference type="Gene3D" id="3.40.960.10">
    <property type="entry name" value="VSR Endonuclease"/>
    <property type="match status" value="1"/>
</dbReference>
<dbReference type="RefSeq" id="WP_343771850.1">
    <property type="nucleotide sequence ID" value="NZ_BAAAFF010000003.1"/>
</dbReference>
<name>A0A7W8MEW7_9CAUL</name>
<evidence type="ECO:0000259" key="1">
    <source>
        <dbReference type="Pfam" id="PF04480"/>
    </source>
</evidence>
<dbReference type="PANTHER" id="PTHR38590">
    <property type="entry name" value="BLL0828 PROTEIN"/>
    <property type="match status" value="1"/>
</dbReference>
<dbReference type="InterPro" id="IPR007569">
    <property type="entry name" value="DUF559"/>
</dbReference>
<accession>A0A7W8MEW7</accession>
<evidence type="ECO:0000313" key="3">
    <source>
        <dbReference type="Proteomes" id="UP000566663"/>
    </source>
</evidence>
<organism evidence="2 3">
    <name type="scientific">Brevundimonas basaltis</name>
    <dbReference type="NCBI Taxonomy" id="472166"/>
    <lineage>
        <taxon>Bacteria</taxon>
        <taxon>Pseudomonadati</taxon>
        <taxon>Pseudomonadota</taxon>
        <taxon>Alphaproteobacteria</taxon>
        <taxon>Caulobacterales</taxon>
        <taxon>Caulobacteraceae</taxon>
        <taxon>Brevundimonas</taxon>
    </lineage>
</organism>